<dbReference type="PROSITE" id="PS50088">
    <property type="entry name" value="ANK_REPEAT"/>
    <property type="match status" value="2"/>
</dbReference>
<feature type="repeat" description="ANK" evidence="3">
    <location>
        <begin position="12"/>
        <end position="44"/>
    </location>
</feature>
<evidence type="ECO:0000313" key="5">
    <source>
        <dbReference type="Proteomes" id="UP000291020"/>
    </source>
</evidence>
<dbReference type="PANTHER" id="PTHR24171">
    <property type="entry name" value="ANKYRIN REPEAT DOMAIN-CONTAINING PROTEIN 39-RELATED"/>
    <property type="match status" value="1"/>
</dbReference>
<dbReference type="PANTHER" id="PTHR24171:SF8">
    <property type="entry name" value="BRCA1-ASSOCIATED RING DOMAIN PROTEIN 1"/>
    <property type="match status" value="1"/>
</dbReference>
<dbReference type="STRING" id="38772.ENSGAGP00000013373"/>
<dbReference type="Pfam" id="PF12796">
    <property type="entry name" value="Ank_2"/>
    <property type="match status" value="1"/>
</dbReference>
<keyword evidence="5" id="KW-1185">Reference proteome</keyword>
<dbReference type="InterPro" id="IPR036770">
    <property type="entry name" value="Ankyrin_rpt-contain_sf"/>
</dbReference>
<keyword evidence="1" id="KW-0677">Repeat</keyword>
<proteinExistence type="predicted"/>
<accession>A0A452HET8</accession>
<sequence length="87" mass="9508">LEWLQWYIFSSDKPSLLNNAVRNHSIDTVRQLLKEGADVNSKVEGGWTPLHSAVQADEEEIVDLLLEKGADPCSFSGVACSIASGYS</sequence>
<evidence type="ECO:0000256" key="2">
    <source>
        <dbReference type="ARBA" id="ARBA00023043"/>
    </source>
</evidence>
<dbReference type="GO" id="GO:0031436">
    <property type="term" value="C:BRCA1-BARD1 complex"/>
    <property type="evidence" value="ECO:0007669"/>
    <property type="project" value="TreeGrafter"/>
</dbReference>
<dbReference type="Ensembl" id="ENSGAGT00000015306.1">
    <property type="protein sequence ID" value="ENSGAGP00000013373.1"/>
    <property type="gene ID" value="ENSGAGG00000010233.1"/>
</dbReference>
<evidence type="ECO:0000256" key="1">
    <source>
        <dbReference type="ARBA" id="ARBA00022737"/>
    </source>
</evidence>
<dbReference type="GO" id="GO:0085020">
    <property type="term" value="P:protein K6-linked ubiquitination"/>
    <property type="evidence" value="ECO:0007669"/>
    <property type="project" value="TreeGrafter"/>
</dbReference>
<dbReference type="GO" id="GO:0070531">
    <property type="term" value="C:BRCA1-A complex"/>
    <property type="evidence" value="ECO:0007669"/>
    <property type="project" value="TreeGrafter"/>
</dbReference>
<evidence type="ECO:0000256" key="3">
    <source>
        <dbReference type="PROSITE-ProRule" id="PRU00023"/>
    </source>
</evidence>
<keyword evidence="2 3" id="KW-0040">ANK repeat</keyword>
<dbReference type="AlphaFoldDB" id="A0A452HET8"/>
<dbReference type="SUPFAM" id="SSF48403">
    <property type="entry name" value="Ankyrin repeat"/>
    <property type="match status" value="1"/>
</dbReference>
<dbReference type="GO" id="GO:0004842">
    <property type="term" value="F:ubiquitin-protein transferase activity"/>
    <property type="evidence" value="ECO:0007669"/>
    <property type="project" value="TreeGrafter"/>
</dbReference>
<dbReference type="PROSITE" id="PS50297">
    <property type="entry name" value="ANK_REP_REGION"/>
    <property type="match status" value="1"/>
</dbReference>
<feature type="repeat" description="ANK" evidence="3">
    <location>
        <begin position="45"/>
        <end position="71"/>
    </location>
</feature>
<organism evidence="4 5">
    <name type="scientific">Gopherus agassizii</name>
    <name type="common">Agassiz's desert tortoise</name>
    <dbReference type="NCBI Taxonomy" id="38772"/>
    <lineage>
        <taxon>Eukaryota</taxon>
        <taxon>Metazoa</taxon>
        <taxon>Chordata</taxon>
        <taxon>Craniata</taxon>
        <taxon>Vertebrata</taxon>
        <taxon>Euteleostomi</taxon>
        <taxon>Archelosauria</taxon>
        <taxon>Testudinata</taxon>
        <taxon>Testudines</taxon>
        <taxon>Cryptodira</taxon>
        <taxon>Durocryptodira</taxon>
        <taxon>Testudinoidea</taxon>
        <taxon>Testudinidae</taxon>
        <taxon>Gopherus</taxon>
    </lineage>
</organism>
<reference evidence="5" key="1">
    <citation type="journal article" date="2017" name="PLoS ONE">
        <title>The Agassiz's desert tortoise genome provides a resource for the conservation of a threatened species.</title>
        <authorList>
            <person name="Tollis M."/>
            <person name="DeNardo D.F."/>
            <person name="Cornelius J.A."/>
            <person name="Dolby G.A."/>
            <person name="Edwards T."/>
            <person name="Henen B.T."/>
            <person name="Karl A.E."/>
            <person name="Murphy R.W."/>
            <person name="Kusumi K."/>
        </authorList>
    </citation>
    <scope>NUCLEOTIDE SEQUENCE [LARGE SCALE GENOMIC DNA]</scope>
</reference>
<evidence type="ECO:0000313" key="4">
    <source>
        <dbReference type="Ensembl" id="ENSGAGP00000013373.1"/>
    </source>
</evidence>
<reference evidence="4" key="2">
    <citation type="submission" date="2025-08" db="UniProtKB">
        <authorList>
            <consortium name="Ensembl"/>
        </authorList>
    </citation>
    <scope>IDENTIFICATION</scope>
</reference>
<dbReference type="Proteomes" id="UP000291020">
    <property type="component" value="Unassembled WGS sequence"/>
</dbReference>
<dbReference type="SMART" id="SM00248">
    <property type="entry name" value="ANK"/>
    <property type="match status" value="2"/>
</dbReference>
<reference evidence="4" key="3">
    <citation type="submission" date="2025-09" db="UniProtKB">
        <authorList>
            <consortium name="Ensembl"/>
        </authorList>
    </citation>
    <scope>IDENTIFICATION</scope>
</reference>
<protein>
    <submittedName>
        <fullName evidence="4">Uncharacterized protein</fullName>
    </submittedName>
</protein>
<name>A0A452HET8_9SAUR</name>
<dbReference type="InterPro" id="IPR002110">
    <property type="entry name" value="Ankyrin_rpt"/>
</dbReference>
<dbReference type="Gene3D" id="1.25.40.20">
    <property type="entry name" value="Ankyrin repeat-containing domain"/>
    <property type="match status" value="1"/>
</dbReference>